<keyword evidence="4" id="KW-0472">Membrane</keyword>
<protein>
    <recommendedName>
        <fullName evidence="6">EGF-like domain-containing protein</fullName>
    </recommendedName>
</protein>
<comment type="caution">
    <text evidence="2">Lacks conserved residue(s) required for the propagation of feature annotation.</text>
</comment>
<evidence type="ECO:0000256" key="3">
    <source>
        <dbReference type="SAM" id="MobiDB-lite"/>
    </source>
</evidence>
<feature type="signal peptide" evidence="5">
    <location>
        <begin position="1"/>
        <end position="16"/>
    </location>
</feature>
<evidence type="ECO:0000256" key="5">
    <source>
        <dbReference type="SAM" id="SignalP"/>
    </source>
</evidence>
<dbReference type="SMART" id="SM00181">
    <property type="entry name" value="EGF"/>
    <property type="match status" value="2"/>
</dbReference>
<feature type="transmembrane region" description="Helical" evidence="4">
    <location>
        <begin position="260"/>
        <end position="281"/>
    </location>
</feature>
<dbReference type="GeneID" id="19954113"/>
<dbReference type="PROSITE" id="PS00022">
    <property type="entry name" value="EGF_1"/>
    <property type="match status" value="2"/>
</dbReference>
<feature type="domain" description="EGF-like" evidence="6">
    <location>
        <begin position="146"/>
        <end position="178"/>
    </location>
</feature>
<dbReference type="InParanoid" id="T0Q2V5"/>
<dbReference type="VEuPathDB" id="FungiDB:SDRG_13386"/>
<proteinExistence type="predicted"/>
<keyword evidence="5" id="KW-0732">Signal</keyword>
<gene>
    <name evidence="7" type="ORF">SDRG_13386</name>
</gene>
<accession>T0Q2V5</accession>
<evidence type="ECO:0000256" key="2">
    <source>
        <dbReference type="PROSITE-ProRule" id="PRU00076"/>
    </source>
</evidence>
<dbReference type="PROSITE" id="PS01186">
    <property type="entry name" value="EGF_2"/>
    <property type="match status" value="2"/>
</dbReference>
<keyword evidence="4" id="KW-0812">Transmembrane</keyword>
<evidence type="ECO:0000256" key="4">
    <source>
        <dbReference type="SAM" id="Phobius"/>
    </source>
</evidence>
<feature type="region of interest" description="Disordered" evidence="3">
    <location>
        <begin position="217"/>
        <end position="255"/>
    </location>
</feature>
<evidence type="ECO:0000256" key="1">
    <source>
        <dbReference type="ARBA" id="ARBA00023157"/>
    </source>
</evidence>
<evidence type="ECO:0000259" key="6">
    <source>
        <dbReference type="PROSITE" id="PS50026"/>
    </source>
</evidence>
<dbReference type="STRING" id="1156394.T0Q2V5"/>
<dbReference type="OMA" id="QGSCNMM"/>
<feature type="chain" id="PRO_5004569811" description="EGF-like domain-containing protein" evidence="5">
    <location>
        <begin position="17"/>
        <end position="319"/>
    </location>
</feature>
<keyword evidence="2" id="KW-0245">EGF-like domain</keyword>
<dbReference type="InterPro" id="IPR013111">
    <property type="entry name" value="EGF_extracell"/>
</dbReference>
<dbReference type="Gene3D" id="2.10.25.10">
    <property type="entry name" value="Laminin"/>
    <property type="match status" value="1"/>
</dbReference>
<keyword evidence="4" id="KW-1133">Transmembrane helix</keyword>
<keyword evidence="1 2" id="KW-1015">Disulfide bond</keyword>
<dbReference type="EMBL" id="JH767190">
    <property type="protein sequence ID" value="EQC28876.1"/>
    <property type="molecule type" value="Genomic_DNA"/>
</dbReference>
<name>T0Q2V5_SAPDV</name>
<dbReference type="RefSeq" id="XP_008617693.1">
    <property type="nucleotide sequence ID" value="XM_008619471.1"/>
</dbReference>
<reference evidence="7 8" key="1">
    <citation type="submission" date="2012-04" db="EMBL/GenBank/DDBJ databases">
        <title>The Genome Sequence of Saprolegnia declina VS20.</title>
        <authorList>
            <consortium name="The Broad Institute Genome Sequencing Platform"/>
            <person name="Russ C."/>
            <person name="Nusbaum C."/>
            <person name="Tyler B."/>
            <person name="van West P."/>
            <person name="Dieguez-Uribeondo J."/>
            <person name="de Bruijn I."/>
            <person name="Tripathy S."/>
            <person name="Jiang R."/>
            <person name="Young S.K."/>
            <person name="Zeng Q."/>
            <person name="Gargeya S."/>
            <person name="Fitzgerald M."/>
            <person name="Haas B."/>
            <person name="Abouelleil A."/>
            <person name="Alvarado L."/>
            <person name="Arachchi H.M."/>
            <person name="Berlin A."/>
            <person name="Chapman S.B."/>
            <person name="Goldberg J."/>
            <person name="Griggs A."/>
            <person name="Gujja S."/>
            <person name="Hansen M."/>
            <person name="Howarth C."/>
            <person name="Imamovic A."/>
            <person name="Larimer J."/>
            <person name="McCowen C."/>
            <person name="Montmayeur A."/>
            <person name="Murphy C."/>
            <person name="Neiman D."/>
            <person name="Pearson M."/>
            <person name="Priest M."/>
            <person name="Roberts A."/>
            <person name="Saif S."/>
            <person name="Shea T."/>
            <person name="Sisk P."/>
            <person name="Sykes S."/>
            <person name="Wortman J."/>
            <person name="Nusbaum C."/>
            <person name="Birren B."/>
        </authorList>
    </citation>
    <scope>NUCLEOTIDE SEQUENCE [LARGE SCALE GENOMIC DNA]</scope>
    <source>
        <strain evidence="7 8">VS20</strain>
    </source>
</reference>
<dbReference type="OrthoDB" id="283575at2759"/>
<feature type="disulfide bond" evidence="2">
    <location>
        <begin position="168"/>
        <end position="177"/>
    </location>
</feature>
<dbReference type="PROSITE" id="PS50026">
    <property type="entry name" value="EGF_3"/>
    <property type="match status" value="1"/>
</dbReference>
<dbReference type="Proteomes" id="UP000030762">
    <property type="component" value="Unassembled WGS sequence"/>
</dbReference>
<dbReference type="eggNOG" id="ENOG502S4UC">
    <property type="taxonomic scope" value="Eukaryota"/>
</dbReference>
<keyword evidence="8" id="KW-1185">Reference proteome</keyword>
<organism evidence="7 8">
    <name type="scientific">Saprolegnia diclina (strain VS20)</name>
    <dbReference type="NCBI Taxonomy" id="1156394"/>
    <lineage>
        <taxon>Eukaryota</taxon>
        <taxon>Sar</taxon>
        <taxon>Stramenopiles</taxon>
        <taxon>Oomycota</taxon>
        <taxon>Saprolegniomycetes</taxon>
        <taxon>Saprolegniales</taxon>
        <taxon>Saprolegniaceae</taxon>
        <taxon>Saprolegnia</taxon>
    </lineage>
</organism>
<evidence type="ECO:0000313" key="7">
    <source>
        <dbReference type="EMBL" id="EQC28876.1"/>
    </source>
</evidence>
<dbReference type="InterPro" id="IPR000742">
    <property type="entry name" value="EGF"/>
</dbReference>
<evidence type="ECO:0000313" key="8">
    <source>
        <dbReference type="Proteomes" id="UP000030762"/>
    </source>
</evidence>
<dbReference type="Pfam" id="PF07974">
    <property type="entry name" value="EGF_2"/>
    <property type="match status" value="1"/>
</dbReference>
<dbReference type="AlphaFoldDB" id="T0Q2V5"/>
<sequence>MLRLLRLAVVAAGVSAAVRSSMMHPWPLLHRRLQESSGVIGNVCRDTTDCPAGSVCIAGSATTSIQSCVQTPGCGGNVAGNCPGLLSTGQLVCAWSPVNASQCSDNQNSCAAFNGQAGIYMCMTLDRCDAINGNKGVCSSGCKSSNGLICNGRGGCRTTNGASYTCECNDGWDGPACEKVVNSSCQAGVGSCGQFGQCVDGTCSCVKGYSGQQCELSPNATTTSPSATTAVVTLPTPTSDSASSSSKATAGGSSNTTTSWWWILLVVVVALAFVLIVAFFVRKKMQQREADRARAEVGELMEGDIDDGVQTPKGMIQTL</sequence>